<dbReference type="AlphaFoldDB" id="A0A0R3PHW0"/>
<dbReference type="OrthoDB" id="1154031at2759"/>
<feature type="coiled-coil region" evidence="3">
    <location>
        <begin position="7"/>
        <end position="34"/>
    </location>
</feature>
<dbReference type="InterPro" id="IPR027417">
    <property type="entry name" value="P-loop_NTPase"/>
</dbReference>
<reference evidence="5 6" key="2">
    <citation type="submission" date="2018-11" db="EMBL/GenBank/DDBJ databases">
        <authorList>
            <consortium name="Pathogen Informatics"/>
        </authorList>
    </citation>
    <scope>NUCLEOTIDE SEQUENCE [LARGE SCALE GENOMIC DNA]</scope>
    <source>
        <strain evidence="5 6">Costa Rica</strain>
    </source>
</reference>
<name>A0A0R3PHW0_ANGCS</name>
<dbReference type="InterPro" id="IPR012340">
    <property type="entry name" value="NA-bd_OB-fold"/>
</dbReference>
<protein>
    <submittedName>
        <fullName evidence="7">Prot_ATP_ID_OB domain-containing protein</fullName>
    </submittedName>
</protein>
<evidence type="ECO:0000313" key="6">
    <source>
        <dbReference type="Proteomes" id="UP000267027"/>
    </source>
</evidence>
<keyword evidence="3" id="KW-0175">Coiled coil</keyword>
<dbReference type="Proteomes" id="UP000267027">
    <property type="component" value="Unassembled WGS sequence"/>
</dbReference>
<keyword evidence="6" id="KW-1185">Reference proteome</keyword>
<evidence type="ECO:0000256" key="1">
    <source>
        <dbReference type="ARBA" id="ARBA00022741"/>
    </source>
</evidence>
<evidence type="ECO:0000313" key="5">
    <source>
        <dbReference type="EMBL" id="VDM55523.1"/>
    </source>
</evidence>
<dbReference type="PANTHER" id="PTHR23073">
    <property type="entry name" value="26S PROTEASOME REGULATORY SUBUNIT"/>
    <property type="match status" value="1"/>
</dbReference>
<dbReference type="EMBL" id="UYYA01001612">
    <property type="protein sequence ID" value="VDM55523.1"/>
    <property type="molecule type" value="Genomic_DNA"/>
</dbReference>
<keyword evidence="1" id="KW-0547">Nucleotide-binding</keyword>
<feature type="domain" description="Proteasomal ATPase second OB" evidence="4">
    <location>
        <begin position="45"/>
        <end position="83"/>
    </location>
</feature>
<dbReference type="WBParaSite" id="ACOC_0000393701-mRNA-1">
    <property type="protein sequence ID" value="ACOC_0000393701-mRNA-1"/>
    <property type="gene ID" value="ACOC_0000393701"/>
</dbReference>
<organism evidence="7">
    <name type="scientific">Angiostrongylus costaricensis</name>
    <name type="common">Nematode worm</name>
    <dbReference type="NCBI Taxonomy" id="334426"/>
    <lineage>
        <taxon>Eukaryota</taxon>
        <taxon>Metazoa</taxon>
        <taxon>Ecdysozoa</taxon>
        <taxon>Nematoda</taxon>
        <taxon>Chromadorea</taxon>
        <taxon>Rhabditida</taxon>
        <taxon>Rhabditina</taxon>
        <taxon>Rhabditomorpha</taxon>
        <taxon>Strongyloidea</taxon>
        <taxon>Metastrongylidae</taxon>
        <taxon>Angiostrongylus</taxon>
    </lineage>
</organism>
<dbReference type="Gene3D" id="2.40.50.140">
    <property type="entry name" value="Nucleic acid-binding proteins"/>
    <property type="match status" value="1"/>
</dbReference>
<evidence type="ECO:0000256" key="2">
    <source>
        <dbReference type="ARBA" id="ARBA00022840"/>
    </source>
</evidence>
<reference evidence="7" key="1">
    <citation type="submission" date="2017-02" db="UniProtKB">
        <authorList>
            <consortium name="WormBaseParasite"/>
        </authorList>
    </citation>
    <scope>IDENTIFICATION</scope>
</reference>
<dbReference type="InterPro" id="IPR050221">
    <property type="entry name" value="26S_Proteasome_ATPase"/>
</dbReference>
<dbReference type="GO" id="GO:0005524">
    <property type="term" value="F:ATP binding"/>
    <property type="evidence" value="ECO:0007669"/>
    <property type="project" value="UniProtKB-KW"/>
</dbReference>
<dbReference type="Gene3D" id="3.40.50.300">
    <property type="entry name" value="P-loop containing nucleotide triphosphate hydrolases"/>
    <property type="match status" value="1"/>
</dbReference>
<dbReference type="OMA" id="MPLTHHE"/>
<accession>A0A0R3PHW0</accession>
<evidence type="ECO:0000259" key="4">
    <source>
        <dbReference type="Pfam" id="PF16450"/>
    </source>
</evidence>
<keyword evidence="2" id="KW-0067">ATP-binding</keyword>
<evidence type="ECO:0000313" key="7">
    <source>
        <dbReference type="WBParaSite" id="ACOC_0000393701-mRNA-1"/>
    </source>
</evidence>
<dbReference type="Pfam" id="PF16450">
    <property type="entry name" value="Prot_ATP_ID_OB_C"/>
    <property type="match status" value="1"/>
</dbReference>
<sequence>MEKRQNVLRLQAQRDELNSRVRMLREELQQLNEQESYVAEASKIHPGEKYVVDVDEGIDVQSISADCRVALRADNYVLHKVLPNKVDPLVSLMMIEKVPDATYEMIGGLDKQIKEIKEVIELSVKHPELFEALGIAQPK</sequence>
<dbReference type="STRING" id="334426.A0A0R3PHW0"/>
<dbReference type="InterPro" id="IPR032501">
    <property type="entry name" value="Prot_ATP_ID_OB_2nd"/>
</dbReference>
<proteinExistence type="predicted"/>
<evidence type="ECO:0000256" key="3">
    <source>
        <dbReference type="SAM" id="Coils"/>
    </source>
</evidence>
<gene>
    <name evidence="5" type="ORF">ACOC_LOCUS3938</name>
</gene>